<reference evidence="1 4" key="1">
    <citation type="journal article" date="2012" name="J. Bacteriol.">
        <title>Genome sequence of Pectobacterium sp. strain SCC3193.</title>
        <authorList>
            <person name="Koskinen J.P."/>
            <person name="Laine P."/>
            <person name="Niemi O."/>
            <person name="Nykyri J."/>
            <person name="Harjunpaa H."/>
            <person name="Auvinen P."/>
            <person name="Paulin L."/>
            <person name="Pirhonen M."/>
            <person name="Palva T."/>
            <person name="Holm L."/>
        </authorList>
    </citation>
    <scope>NUCLEOTIDE SEQUENCE [LARGE SCALE GENOMIC DNA]</scope>
    <source>
        <strain evidence="1 4">SCC3193</strain>
    </source>
</reference>
<evidence type="ECO:0000313" key="5">
    <source>
        <dbReference type="Proteomes" id="UP000269665"/>
    </source>
</evidence>
<dbReference type="HOGENOM" id="CLU_1803106_0_0_6"/>
<dbReference type="KEGG" id="pec:W5S_2494"/>
<reference evidence="3 5" key="3">
    <citation type="journal article" date="2018" name="BMC Genomics">
        <title>High genomic variability in the plant pathogenic bacterium Pectobacterium parmentieri deciphered from de novo assembled complete genomes.</title>
        <authorList>
            <person name="Zoledowska S."/>
            <person name="Motyka-Pomagruk A."/>
            <person name="Sledz W."/>
            <person name="Mengoni A."/>
            <person name="Lojkowska E."/>
        </authorList>
    </citation>
    <scope>NUCLEOTIDE SEQUENCE [LARGE SCALE GENOMIC DNA]</scope>
    <source>
        <strain evidence="3 5">IFB5626</strain>
    </source>
</reference>
<keyword evidence="6" id="KW-1185">Reference proteome</keyword>
<evidence type="ECO:0000313" key="2">
    <source>
        <dbReference type="EMBL" id="MBI0553019.1"/>
    </source>
</evidence>
<dbReference type="Proteomes" id="UP001194579">
    <property type="component" value="Unassembled WGS sequence"/>
</dbReference>
<dbReference type="EMBL" id="PSZG01000001">
    <property type="protein sequence ID" value="RKO76545.1"/>
    <property type="molecule type" value="Genomic_DNA"/>
</dbReference>
<dbReference type="EMBL" id="CP003415">
    <property type="protein sequence ID" value="AFI90582.1"/>
    <property type="molecule type" value="Genomic_DNA"/>
</dbReference>
<reference evidence="1" key="2">
    <citation type="submission" date="2012-03" db="EMBL/GenBank/DDBJ databases">
        <authorList>
            <person name="Koskinen P."/>
            <person name="Laine P."/>
            <person name="Niemi O."/>
            <person name="Nykyri J."/>
            <person name="Harjunpaa H."/>
            <person name="Auvinen P."/>
            <person name="Paulin L."/>
            <person name="Pirhonen M."/>
            <person name="Palva T."/>
            <person name="Holm L."/>
        </authorList>
    </citation>
    <scope>NUCLEOTIDE SEQUENCE</scope>
    <source>
        <strain evidence="1">SCC3193</strain>
    </source>
</reference>
<reference evidence="6" key="4">
    <citation type="submission" date="2023-07" db="EMBL/GenBank/DDBJ databases">
        <title>Identification of Pectobacterium versatile causing blackleg of potato from New York State with a whole genome sequencing approach.</title>
        <authorList>
            <person name="Ma X."/>
            <person name="Swingle B."/>
        </authorList>
    </citation>
    <scope>NUCLEOTIDE SEQUENCE [LARGE SCALE GENOMIC DNA]</scope>
    <source>
        <strain evidence="6">NY1588A</strain>
    </source>
</reference>
<dbReference type="GeneID" id="45849019"/>
<evidence type="ECO:0000313" key="1">
    <source>
        <dbReference type="EMBL" id="AFI90582.1"/>
    </source>
</evidence>
<dbReference type="Proteomes" id="UP000008044">
    <property type="component" value="Chromosome"/>
</dbReference>
<evidence type="ECO:0000313" key="4">
    <source>
        <dbReference type="Proteomes" id="UP000008044"/>
    </source>
</evidence>
<organism evidence="1 4">
    <name type="scientific">Pectobacterium parmentieri</name>
    <dbReference type="NCBI Taxonomy" id="1905730"/>
    <lineage>
        <taxon>Bacteria</taxon>
        <taxon>Pseudomonadati</taxon>
        <taxon>Pseudomonadota</taxon>
        <taxon>Gammaproteobacteria</taxon>
        <taxon>Enterobacterales</taxon>
        <taxon>Pectobacteriaceae</taxon>
        <taxon>Pectobacterium</taxon>
    </lineage>
</organism>
<accession>A0A0H3I3H9</accession>
<sequence length="143" mass="16950">MSEYISSFNDIFKAVICHFDFKVKSVGDDTIFLIGNGYQLEFTMWRETVELRFCVVKSNTEVLIYDVGNFIVTYMTNEDRCIDDIIIPKEKSTVYIRNVKSLNYFLNALKHHFPSMLAGQMNWLDSYEKSEWYSQPRIEKRKV</sequence>
<dbReference type="KEGG" id="ppar:A8F97_06045"/>
<dbReference type="OrthoDB" id="6636996at2"/>
<gene>
    <name evidence="1" type="ordered locus">W5S_2494</name>
    <name evidence="3" type="ORF">C5E00_07000</name>
    <name evidence="2" type="ORF">F6Q06_00705</name>
</gene>
<protein>
    <submittedName>
        <fullName evidence="1">Uncharacterized protein</fullName>
    </submittedName>
</protein>
<dbReference type="eggNOG" id="ENOG50300IE">
    <property type="taxonomic scope" value="Bacteria"/>
</dbReference>
<reference evidence="2" key="5">
    <citation type="submission" date="2024-05" db="EMBL/GenBank/DDBJ databases">
        <title>Identification of Pectobacterium versatile causing blackleg of potato from New York State with a whole genome sequencing approach.</title>
        <authorList>
            <person name="Ma X."/>
            <person name="Swingle B."/>
        </authorList>
    </citation>
    <scope>NUCLEOTIDE SEQUENCE</scope>
    <source>
        <strain evidence="2">NY1588A</strain>
    </source>
</reference>
<name>A0A0H3I3H9_PECPM</name>
<dbReference type="Proteomes" id="UP000269665">
    <property type="component" value="Unassembled WGS sequence"/>
</dbReference>
<dbReference type="AlphaFoldDB" id="A0A0H3I3H9"/>
<proteinExistence type="predicted"/>
<dbReference type="RefSeq" id="WP_014700155.1">
    <property type="nucleotide sequence ID" value="NC_017845.1"/>
</dbReference>
<evidence type="ECO:0000313" key="6">
    <source>
        <dbReference type="Proteomes" id="UP001194579"/>
    </source>
</evidence>
<dbReference type="EMBL" id="WABS01000001">
    <property type="protein sequence ID" value="MBI0553019.1"/>
    <property type="molecule type" value="Genomic_DNA"/>
</dbReference>
<evidence type="ECO:0000313" key="3">
    <source>
        <dbReference type="EMBL" id="RKO76545.1"/>
    </source>
</evidence>